<name>A0A974NV40_9SPHN</name>
<organism evidence="1 2">
    <name type="scientific">Sphingomonas aliaeris</name>
    <dbReference type="NCBI Taxonomy" id="2759526"/>
    <lineage>
        <taxon>Bacteria</taxon>
        <taxon>Pseudomonadati</taxon>
        <taxon>Pseudomonadota</taxon>
        <taxon>Alphaproteobacteria</taxon>
        <taxon>Sphingomonadales</taxon>
        <taxon>Sphingomonadaceae</taxon>
        <taxon>Sphingomonas</taxon>
    </lineage>
</organism>
<dbReference type="InterPro" id="IPR014347">
    <property type="entry name" value="Tautomerase/MIF_sf"/>
</dbReference>
<evidence type="ECO:0000313" key="1">
    <source>
        <dbReference type="EMBL" id="QQV77551.1"/>
    </source>
</evidence>
<dbReference type="InterPro" id="IPR037479">
    <property type="entry name" value="Tauto_MSAD"/>
</dbReference>
<accession>A0A974NV40</accession>
<keyword evidence="2" id="KW-1185">Reference proteome</keyword>
<dbReference type="PANTHER" id="PTHR38460:SF1">
    <property type="entry name" value="TAUTOMERASE YOLI-RELATED"/>
    <property type="match status" value="1"/>
</dbReference>
<proteinExistence type="predicted"/>
<reference evidence="2" key="1">
    <citation type="submission" date="2020-09" db="EMBL/GenBank/DDBJ databases">
        <title>Sphingomonas sp., a new species isolated from pork steak.</title>
        <authorList>
            <person name="Heidler von Heilborn D."/>
        </authorList>
    </citation>
    <scope>NUCLEOTIDE SEQUENCE [LARGE SCALE GENOMIC DNA]</scope>
</reference>
<dbReference type="Proteomes" id="UP000595894">
    <property type="component" value="Chromosome"/>
</dbReference>
<dbReference type="PANTHER" id="PTHR38460">
    <property type="entry name" value="TAUTOMERASE YOLI-RELATED"/>
    <property type="match status" value="1"/>
</dbReference>
<dbReference type="SUPFAM" id="SSF55331">
    <property type="entry name" value="Tautomerase/MIF"/>
    <property type="match status" value="1"/>
</dbReference>
<gene>
    <name evidence="1" type="ORF">H5J25_01715</name>
</gene>
<evidence type="ECO:0000313" key="2">
    <source>
        <dbReference type="Proteomes" id="UP000595894"/>
    </source>
</evidence>
<protein>
    <submittedName>
        <fullName evidence="1">Tautomerase family protein</fullName>
    </submittedName>
</protein>
<dbReference type="EMBL" id="CP061035">
    <property type="protein sequence ID" value="QQV77551.1"/>
    <property type="molecule type" value="Genomic_DNA"/>
</dbReference>
<dbReference type="KEGG" id="sari:H5J25_01715"/>
<dbReference type="AlphaFoldDB" id="A0A974NV40"/>
<dbReference type="Gene3D" id="3.30.429.10">
    <property type="entry name" value="Macrophage Migration Inhibitory Factor"/>
    <property type="match status" value="1"/>
</dbReference>
<sequence>MFLHPTYKDVECSAGAIVISVHIPASRPMAEKRKLLSEIVQRLHDNVGIRPDDVFVTLIPLPSENFSFGQGFSPFDKGDD</sequence>
<dbReference type="Pfam" id="PF14552">
    <property type="entry name" value="Tautomerase_2"/>
    <property type="match status" value="1"/>
</dbReference>